<feature type="region of interest" description="Disordered" evidence="1">
    <location>
        <begin position="1"/>
        <end position="59"/>
    </location>
</feature>
<protein>
    <submittedName>
        <fullName evidence="2">Uncharacterized protein</fullName>
    </submittedName>
</protein>
<comment type="caution">
    <text evidence="2">The sequence shown here is derived from an EMBL/GenBank/DDBJ whole genome shotgun (WGS) entry which is preliminary data.</text>
</comment>
<reference evidence="3" key="1">
    <citation type="submission" date="2017-09" db="EMBL/GenBank/DDBJ databases">
        <title>Depth-based differentiation of microbial function through sediment-hosted aquifers and enrichment of novel symbionts in the deep terrestrial subsurface.</title>
        <authorList>
            <person name="Probst A.J."/>
            <person name="Ladd B."/>
            <person name="Jarett J.K."/>
            <person name="Geller-Mcgrath D.E."/>
            <person name="Sieber C.M.K."/>
            <person name="Emerson J.B."/>
            <person name="Anantharaman K."/>
            <person name="Thomas B.C."/>
            <person name="Malmstrom R."/>
            <person name="Stieglmeier M."/>
            <person name="Klingl A."/>
            <person name="Woyke T."/>
            <person name="Ryan C.M."/>
            <person name="Banfield J.F."/>
        </authorList>
    </citation>
    <scope>NUCLEOTIDE SEQUENCE [LARGE SCALE GENOMIC DNA]</scope>
</reference>
<feature type="compositionally biased region" description="Basic and acidic residues" evidence="1">
    <location>
        <begin position="1"/>
        <end position="52"/>
    </location>
</feature>
<name>A0A2M7VAP1_9BACT</name>
<dbReference type="AlphaFoldDB" id="A0A2M7VAP1"/>
<gene>
    <name evidence="2" type="ORF">COX80_02580</name>
</gene>
<dbReference type="Proteomes" id="UP000231453">
    <property type="component" value="Unassembled WGS sequence"/>
</dbReference>
<sequence>MKSRGSGDFKFPKDLREDKPPESVDSDIEKLTSKLGKLDDEHPRTRPWSQEREDNENETTDVMASLDTMTGGTFLDVGHDVAFDTNFFDELIEQVDQESFKYVLDKIMKSRLNEKERECLVTRHLSKNKKTLKEIAEEEGEVTSQAIFKREEKAEKKIKDFFYAVAKAMSPAEDYDYPKHISLQQMVDFVRDNEDRFFRKTEEL</sequence>
<accession>A0A2M7VAP1</accession>
<evidence type="ECO:0000313" key="2">
    <source>
        <dbReference type="EMBL" id="PIZ95999.1"/>
    </source>
</evidence>
<dbReference type="InterPro" id="IPR013324">
    <property type="entry name" value="RNA_pol_sigma_r3/r4-like"/>
</dbReference>
<organism evidence="2 3">
    <name type="scientific">Candidatus Magasanikbacteria bacterium CG_4_10_14_0_2_um_filter_33_14</name>
    <dbReference type="NCBI Taxonomy" id="1974636"/>
    <lineage>
        <taxon>Bacteria</taxon>
        <taxon>Candidatus Magasanikiibacteriota</taxon>
    </lineage>
</organism>
<dbReference type="EMBL" id="PFPL01000037">
    <property type="protein sequence ID" value="PIZ95999.1"/>
    <property type="molecule type" value="Genomic_DNA"/>
</dbReference>
<proteinExistence type="predicted"/>
<dbReference type="SUPFAM" id="SSF88659">
    <property type="entry name" value="Sigma3 and sigma4 domains of RNA polymerase sigma factors"/>
    <property type="match status" value="1"/>
</dbReference>
<evidence type="ECO:0000256" key="1">
    <source>
        <dbReference type="SAM" id="MobiDB-lite"/>
    </source>
</evidence>
<evidence type="ECO:0000313" key="3">
    <source>
        <dbReference type="Proteomes" id="UP000231453"/>
    </source>
</evidence>